<evidence type="ECO:0000313" key="3">
    <source>
        <dbReference type="Proteomes" id="UP000675880"/>
    </source>
</evidence>
<evidence type="ECO:0000313" key="2">
    <source>
        <dbReference type="EMBL" id="CAE6704802.1"/>
    </source>
</evidence>
<dbReference type="Proteomes" id="UP000675880">
    <property type="component" value="Unassembled WGS sequence"/>
</dbReference>
<feature type="region of interest" description="Disordered" evidence="1">
    <location>
        <begin position="76"/>
        <end position="105"/>
    </location>
</feature>
<name>A0ABN7KPP6_9BACT</name>
<sequence length="156" mass="16729">MKTALYRLSRLKSIRQFDSPPRRLYSLGIKTAGYTMARFKTAPLFLTVTWLAIVLAGVISGDLVVDLSFESSALSDVSGAEPISEEPDNSAEHVLMPSPAGDSSAGATPLQLITQFDATGISPKPSSLSYVSGRSFPASSYASRFRPPSFLLALRI</sequence>
<evidence type="ECO:0000256" key="1">
    <source>
        <dbReference type="SAM" id="MobiDB-lite"/>
    </source>
</evidence>
<reference evidence="2 3" key="1">
    <citation type="submission" date="2021-02" db="EMBL/GenBank/DDBJ databases">
        <authorList>
            <person name="Han P."/>
        </authorList>
    </citation>
    <scope>NUCLEOTIDE SEQUENCE [LARGE SCALE GENOMIC DNA]</scope>
    <source>
        <strain evidence="2">Candidatus Nitrospira sp. ZN2</strain>
    </source>
</reference>
<dbReference type="EMBL" id="CAJNBJ010000001">
    <property type="protein sequence ID" value="CAE6704802.1"/>
    <property type="molecule type" value="Genomic_DNA"/>
</dbReference>
<gene>
    <name evidence="2" type="ORF">NSPZN2_10917</name>
</gene>
<protein>
    <submittedName>
        <fullName evidence="2">Uncharacterized protein</fullName>
    </submittedName>
</protein>
<organism evidence="2 3">
    <name type="scientific">Nitrospira defluvii</name>
    <dbReference type="NCBI Taxonomy" id="330214"/>
    <lineage>
        <taxon>Bacteria</taxon>
        <taxon>Pseudomonadati</taxon>
        <taxon>Nitrospirota</taxon>
        <taxon>Nitrospiria</taxon>
        <taxon>Nitrospirales</taxon>
        <taxon>Nitrospiraceae</taxon>
        <taxon>Nitrospira</taxon>
    </lineage>
</organism>
<comment type="caution">
    <text evidence="2">The sequence shown here is derived from an EMBL/GenBank/DDBJ whole genome shotgun (WGS) entry which is preliminary data.</text>
</comment>
<keyword evidence="3" id="KW-1185">Reference proteome</keyword>
<proteinExistence type="predicted"/>
<accession>A0ABN7KPP6</accession>